<organism evidence="1 2">
    <name type="scientific">Paraburkholderia caffeinilytica</name>
    <dbReference type="NCBI Taxonomy" id="1761016"/>
    <lineage>
        <taxon>Bacteria</taxon>
        <taxon>Pseudomonadati</taxon>
        <taxon>Pseudomonadota</taxon>
        <taxon>Betaproteobacteria</taxon>
        <taxon>Burkholderiales</taxon>
        <taxon>Burkholderiaceae</taxon>
        <taxon>Paraburkholderia</taxon>
    </lineage>
</organism>
<protein>
    <submittedName>
        <fullName evidence="1">Uncharacterized protein</fullName>
    </submittedName>
</protein>
<sequence length="81" mass="9056">MAPIARRAAHRKTGSTTASAIRAVRRVIDIMGDIPAVSDQQARRYEPVTRRGVPFVTDPMSGREFSLCALTRQNRMDWPTS</sequence>
<evidence type="ECO:0000313" key="1">
    <source>
        <dbReference type="EMBL" id="GGC72628.1"/>
    </source>
</evidence>
<name>A0ABQ1NG55_9BURK</name>
<keyword evidence="2" id="KW-1185">Reference proteome</keyword>
<accession>A0ABQ1NG55</accession>
<dbReference type="EMBL" id="BMHL01000023">
    <property type="protein sequence ID" value="GGC72628.1"/>
    <property type="molecule type" value="Genomic_DNA"/>
</dbReference>
<evidence type="ECO:0000313" key="2">
    <source>
        <dbReference type="Proteomes" id="UP000602004"/>
    </source>
</evidence>
<comment type="caution">
    <text evidence="1">The sequence shown here is derived from an EMBL/GenBank/DDBJ whole genome shotgun (WGS) entry which is preliminary data.</text>
</comment>
<reference evidence="2" key="1">
    <citation type="journal article" date="2019" name="Int. J. Syst. Evol. Microbiol.">
        <title>The Global Catalogue of Microorganisms (GCM) 10K type strain sequencing project: providing services to taxonomists for standard genome sequencing and annotation.</title>
        <authorList>
            <consortium name="The Broad Institute Genomics Platform"/>
            <consortium name="The Broad Institute Genome Sequencing Center for Infectious Disease"/>
            <person name="Wu L."/>
            <person name="Ma J."/>
        </authorList>
    </citation>
    <scope>NUCLEOTIDE SEQUENCE [LARGE SCALE GENOMIC DNA]</scope>
    <source>
        <strain evidence="2">CGMCC 1.15103</strain>
    </source>
</reference>
<gene>
    <name evidence="1" type="ORF">GCM10011400_70900</name>
</gene>
<proteinExistence type="predicted"/>
<dbReference type="Proteomes" id="UP000602004">
    <property type="component" value="Unassembled WGS sequence"/>
</dbReference>